<dbReference type="RefSeq" id="WP_123233819.1">
    <property type="nucleotide sequence ID" value="NZ_RJSG01000002.1"/>
</dbReference>
<evidence type="ECO:0000256" key="1">
    <source>
        <dbReference type="ARBA" id="ARBA00006817"/>
    </source>
</evidence>
<comment type="similarity">
    <text evidence="1">Belongs to the AHA1 family.</text>
</comment>
<name>A0A3N0DUL0_9ACTN</name>
<evidence type="ECO:0000259" key="2">
    <source>
        <dbReference type="Pfam" id="PF08327"/>
    </source>
</evidence>
<accession>A0A3N0DUL0</accession>
<dbReference type="AlphaFoldDB" id="A0A3N0DUL0"/>
<dbReference type="Proteomes" id="UP000277094">
    <property type="component" value="Unassembled WGS sequence"/>
</dbReference>
<dbReference type="InterPro" id="IPR013538">
    <property type="entry name" value="ASHA1/2-like_C"/>
</dbReference>
<dbReference type="Gene3D" id="3.30.530.20">
    <property type="match status" value="1"/>
</dbReference>
<dbReference type="EMBL" id="RJSG01000002">
    <property type="protein sequence ID" value="RNL79317.1"/>
    <property type="molecule type" value="Genomic_DNA"/>
</dbReference>
<organism evidence="3 4">
    <name type="scientific">Nocardioides marmorisolisilvae</name>
    <dbReference type="NCBI Taxonomy" id="1542737"/>
    <lineage>
        <taxon>Bacteria</taxon>
        <taxon>Bacillati</taxon>
        <taxon>Actinomycetota</taxon>
        <taxon>Actinomycetes</taxon>
        <taxon>Propionibacteriales</taxon>
        <taxon>Nocardioidaceae</taxon>
        <taxon>Nocardioides</taxon>
    </lineage>
</organism>
<feature type="domain" description="Activator of Hsp90 ATPase homologue 1/2-like C-terminal" evidence="2">
    <location>
        <begin position="16"/>
        <end position="134"/>
    </location>
</feature>
<protein>
    <submittedName>
        <fullName evidence="3">SRPBCC domain-containing protein</fullName>
    </submittedName>
</protein>
<comment type="caution">
    <text evidence="3">The sequence shown here is derived from an EMBL/GenBank/DDBJ whole genome shotgun (WGS) entry which is preliminary data.</text>
</comment>
<sequence length="151" mass="16695">MNATSFDIVHEVGVRDASPDKVYDVLTTLDGLAGWWASTTDGSPELGGVIDFHFGPGDINMKVVELVPAERVAWEVVGGPEEWIGSTVTFDIHQDGEWTMLVFAHRGWREQVPFMHHCSTKWAVFLLSLKSLVETGTGAPDPRDVKISSWN</sequence>
<gene>
    <name evidence="3" type="ORF">EFL95_09980</name>
</gene>
<evidence type="ECO:0000313" key="3">
    <source>
        <dbReference type="EMBL" id="RNL79317.1"/>
    </source>
</evidence>
<dbReference type="CDD" id="cd07814">
    <property type="entry name" value="SRPBCC_CalC_Aha1-like"/>
    <property type="match status" value="1"/>
</dbReference>
<reference evidence="3 4" key="1">
    <citation type="submission" date="2018-11" db="EMBL/GenBank/DDBJ databases">
        <authorList>
            <person name="Li F."/>
        </authorList>
    </citation>
    <scope>NUCLEOTIDE SEQUENCE [LARGE SCALE GENOMIC DNA]</scope>
    <source>
        <strain evidence="3 4">KIS18-7</strain>
    </source>
</reference>
<dbReference type="InterPro" id="IPR023393">
    <property type="entry name" value="START-like_dom_sf"/>
</dbReference>
<dbReference type="OrthoDB" id="287565at2"/>
<proteinExistence type="inferred from homology"/>
<evidence type="ECO:0000313" key="4">
    <source>
        <dbReference type="Proteomes" id="UP000277094"/>
    </source>
</evidence>
<dbReference type="Pfam" id="PF08327">
    <property type="entry name" value="AHSA1"/>
    <property type="match status" value="1"/>
</dbReference>
<keyword evidence="4" id="KW-1185">Reference proteome</keyword>
<dbReference type="SUPFAM" id="SSF55961">
    <property type="entry name" value="Bet v1-like"/>
    <property type="match status" value="1"/>
</dbReference>